<evidence type="ECO:0000259" key="1">
    <source>
        <dbReference type="Pfam" id="PF10601"/>
    </source>
</evidence>
<dbReference type="STRING" id="67801.A0A1B0BU46"/>
<sequence length="166" mass="19107">MPTKQEIINIMESNFSEEVPPVSAMQHMPPPYSAERSNFDAYTDSSIYSVQPSNNYSNTSATTIIYGSRSLLAKCHTCGGRYWTRLEYENGLMTHIIAVVLCLTTSNTLDEQDDSQECDRKIPNLRIKLNTKKKEKQETDVENTIMRDEKQSTEENLQISCRKWRN</sequence>
<reference evidence="2" key="2">
    <citation type="submission" date="2020-05" db="UniProtKB">
        <authorList>
            <consortium name="EnsemblMetazoa"/>
        </authorList>
    </citation>
    <scope>IDENTIFICATION</scope>
    <source>
        <strain evidence="2">IAEA</strain>
    </source>
</reference>
<accession>A0A1B0BU46</accession>
<dbReference type="AlphaFoldDB" id="A0A1B0BU46"/>
<evidence type="ECO:0000313" key="3">
    <source>
        <dbReference type="Proteomes" id="UP000092460"/>
    </source>
</evidence>
<dbReference type="Proteomes" id="UP000092460">
    <property type="component" value="Unassembled WGS sequence"/>
</dbReference>
<proteinExistence type="predicted"/>
<dbReference type="InterPro" id="IPR006629">
    <property type="entry name" value="LITAF"/>
</dbReference>
<dbReference type="EnsemblMetazoa" id="GPPI040569-RA">
    <property type="protein sequence ID" value="GPPI040569-PA"/>
    <property type="gene ID" value="GPPI040569"/>
</dbReference>
<reference evidence="3" key="1">
    <citation type="submission" date="2015-01" db="EMBL/GenBank/DDBJ databases">
        <authorList>
            <person name="Aksoy S."/>
            <person name="Warren W."/>
            <person name="Wilson R.K."/>
        </authorList>
    </citation>
    <scope>NUCLEOTIDE SEQUENCE [LARGE SCALE GENOMIC DNA]</scope>
    <source>
        <strain evidence="3">IAEA</strain>
    </source>
</reference>
<organism evidence="2 3">
    <name type="scientific">Glossina palpalis gambiensis</name>
    <dbReference type="NCBI Taxonomy" id="67801"/>
    <lineage>
        <taxon>Eukaryota</taxon>
        <taxon>Metazoa</taxon>
        <taxon>Ecdysozoa</taxon>
        <taxon>Arthropoda</taxon>
        <taxon>Hexapoda</taxon>
        <taxon>Insecta</taxon>
        <taxon>Pterygota</taxon>
        <taxon>Neoptera</taxon>
        <taxon>Endopterygota</taxon>
        <taxon>Diptera</taxon>
        <taxon>Brachycera</taxon>
        <taxon>Muscomorpha</taxon>
        <taxon>Hippoboscoidea</taxon>
        <taxon>Glossinidae</taxon>
        <taxon>Glossina</taxon>
    </lineage>
</organism>
<keyword evidence="3" id="KW-1185">Reference proteome</keyword>
<dbReference type="Pfam" id="PF10601">
    <property type="entry name" value="zf-LITAF-like"/>
    <property type="match status" value="1"/>
</dbReference>
<evidence type="ECO:0000313" key="2">
    <source>
        <dbReference type="EnsemblMetazoa" id="GPPI040569-PA"/>
    </source>
</evidence>
<name>A0A1B0BU46_9MUSC</name>
<feature type="domain" description="LITAF" evidence="1">
    <location>
        <begin position="73"/>
        <end position="105"/>
    </location>
</feature>
<dbReference type="EMBL" id="JXJN01020465">
    <property type="status" value="NOT_ANNOTATED_CDS"/>
    <property type="molecule type" value="Genomic_DNA"/>
</dbReference>
<dbReference type="VEuPathDB" id="VectorBase:GPPI040569"/>
<protein>
    <recommendedName>
        <fullName evidence="1">LITAF domain-containing protein</fullName>
    </recommendedName>
</protein>